<organism evidence="1 2">
    <name type="scientific">Xylaria curta</name>
    <dbReference type="NCBI Taxonomy" id="42375"/>
    <lineage>
        <taxon>Eukaryota</taxon>
        <taxon>Fungi</taxon>
        <taxon>Dikarya</taxon>
        <taxon>Ascomycota</taxon>
        <taxon>Pezizomycotina</taxon>
        <taxon>Sordariomycetes</taxon>
        <taxon>Xylariomycetidae</taxon>
        <taxon>Xylariales</taxon>
        <taxon>Xylariaceae</taxon>
        <taxon>Xylaria</taxon>
    </lineage>
</organism>
<proteinExistence type="predicted"/>
<name>A0ACC1P760_9PEZI</name>
<dbReference type="EMBL" id="JAPDGR010000795">
    <property type="protein sequence ID" value="KAJ2987412.1"/>
    <property type="molecule type" value="Genomic_DNA"/>
</dbReference>
<reference evidence="1" key="1">
    <citation type="submission" date="2022-10" db="EMBL/GenBank/DDBJ databases">
        <title>Genome Sequence of Xylaria curta.</title>
        <authorList>
            <person name="Buettner E."/>
        </authorList>
    </citation>
    <scope>NUCLEOTIDE SEQUENCE</scope>
    <source>
        <strain evidence="1">Babe10</strain>
    </source>
</reference>
<dbReference type="Proteomes" id="UP001143856">
    <property type="component" value="Unassembled WGS sequence"/>
</dbReference>
<protein>
    <submittedName>
        <fullName evidence="1">Uncharacterized protein</fullName>
    </submittedName>
</protein>
<keyword evidence="2" id="KW-1185">Reference proteome</keyword>
<comment type="caution">
    <text evidence="1">The sequence shown here is derived from an EMBL/GenBank/DDBJ whole genome shotgun (WGS) entry which is preliminary data.</text>
</comment>
<sequence>MHASGVELMNPDGYGNEAQIIPYRVSKTAMNMVFACQHRGFEVDGFKVFLYGPGPTVSNLSPLNSGPGMKPTAVGAAPIVEMVQGKRDEDAGKYVEYGVAGAFPWC</sequence>
<evidence type="ECO:0000313" key="2">
    <source>
        <dbReference type="Proteomes" id="UP001143856"/>
    </source>
</evidence>
<accession>A0ACC1P760</accession>
<evidence type="ECO:0000313" key="1">
    <source>
        <dbReference type="EMBL" id="KAJ2987412.1"/>
    </source>
</evidence>
<gene>
    <name evidence="1" type="ORF">NUW58_g4523</name>
</gene>